<dbReference type="EMBL" id="SHMQ01000007">
    <property type="protein sequence ID" value="RZV39655.1"/>
    <property type="molecule type" value="Genomic_DNA"/>
</dbReference>
<dbReference type="GO" id="GO:0016903">
    <property type="term" value="F:oxidoreductase activity, acting on the aldehyde or oxo group of donors"/>
    <property type="evidence" value="ECO:0007669"/>
    <property type="project" value="InterPro"/>
</dbReference>
<name>A0A520XEX6_9DELT</name>
<evidence type="ECO:0000259" key="2">
    <source>
        <dbReference type="Pfam" id="PF01558"/>
    </source>
</evidence>
<dbReference type="SUPFAM" id="SSF53323">
    <property type="entry name" value="Pyruvate-ferredoxin oxidoreductase, PFOR, domain III"/>
    <property type="match status" value="1"/>
</dbReference>
<dbReference type="AlphaFoldDB" id="A0A520XEX6"/>
<keyword evidence="1" id="KW-0560">Oxidoreductase</keyword>
<accession>A0A520XEX6</accession>
<organism evidence="3 4">
    <name type="scientific">Candidatus Acidulodesulfobacterium acidiphilum</name>
    <dbReference type="NCBI Taxonomy" id="2597224"/>
    <lineage>
        <taxon>Bacteria</taxon>
        <taxon>Deltaproteobacteria</taxon>
        <taxon>Candidatus Acidulodesulfobacterales</taxon>
        <taxon>Candidatus Acidulodesulfobacterium</taxon>
    </lineage>
</organism>
<proteinExistence type="predicted"/>
<dbReference type="Pfam" id="PF01558">
    <property type="entry name" value="POR"/>
    <property type="match status" value="1"/>
</dbReference>
<gene>
    <name evidence="3" type="ORF">EVJ48_03865</name>
</gene>
<dbReference type="InterPro" id="IPR019752">
    <property type="entry name" value="Pyrv/ketoisovalerate_OxRed_cat"/>
</dbReference>
<feature type="domain" description="Pyruvate/ketoisovalerate oxidoreductase catalytic" evidence="2">
    <location>
        <begin position="22"/>
        <end position="183"/>
    </location>
</feature>
<reference evidence="3 4" key="1">
    <citation type="submission" date="2019-01" db="EMBL/GenBank/DDBJ databases">
        <title>Insights into ecological role of a new deltaproteobacterial order Candidatus Sinidesulfobacterales (Sva0485) by metagenomics and metatranscriptomics.</title>
        <authorList>
            <person name="Tan S."/>
            <person name="Liu J."/>
            <person name="Fang Y."/>
            <person name="Hedlund B."/>
            <person name="Lian Z.-H."/>
            <person name="Huang L.-Y."/>
            <person name="Li J.-T."/>
            <person name="Huang L.-N."/>
            <person name="Li W.-J."/>
            <person name="Jiang H.-C."/>
            <person name="Dong H.-L."/>
            <person name="Shu W.-S."/>
        </authorList>
    </citation>
    <scope>NUCLEOTIDE SEQUENCE [LARGE SCALE GENOMIC DNA]</scope>
    <source>
        <strain evidence="3">AP4</strain>
    </source>
</reference>
<dbReference type="Gene3D" id="3.40.920.10">
    <property type="entry name" value="Pyruvate-ferredoxin oxidoreductase, PFOR, domain III"/>
    <property type="match status" value="1"/>
</dbReference>
<comment type="caution">
    <text evidence="3">The sequence shown here is derived from an EMBL/GenBank/DDBJ whole genome shotgun (WGS) entry which is preliminary data.</text>
</comment>
<protein>
    <recommendedName>
        <fullName evidence="2">Pyruvate/ketoisovalerate oxidoreductase catalytic domain-containing protein</fullName>
    </recommendedName>
</protein>
<evidence type="ECO:0000256" key="1">
    <source>
        <dbReference type="ARBA" id="ARBA00023002"/>
    </source>
</evidence>
<sequence length="198" mass="22662">MENINYNLILNGADFKEINYLSKFLYYSLKNENFNVSLLIKPTSNISNYSMTYAVIKVGKFESISCLNNIDAVISLDFQSLLNYYTFIGKNTLLISDYSSFNVCDFWLTDNESTMQKLKEKTENIYKIPLKNIVDQDSMGKNRVSSYIALIGAFISKSSLLDLDSVLRQTALFSENDALKKNMIQTILKGYDYVAENQ</sequence>
<evidence type="ECO:0000313" key="4">
    <source>
        <dbReference type="Proteomes" id="UP000322454"/>
    </source>
</evidence>
<evidence type="ECO:0000313" key="3">
    <source>
        <dbReference type="EMBL" id="RZV39655.1"/>
    </source>
</evidence>
<dbReference type="Proteomes" id="UP000322454">
    <property type="component" value="Unassembled WGS sequence"/>
</dbReference>
<dbReference type="InterPro" id="IPR002869">
    <property type="entry name" value="Pyrv_flavodox_OxRed_cen"/>
</dbReference>